<dbReference type="AlphaFoldDB" id="A0A7G6DZB6"/>
<dbReference type="InterPro" id="IPR011286">
    <property type="entry name" value="2-deoxy-D-gluc_3_DH"/>
</dbReference>
<evidence type="ECO:0000256" key="5">
    <source>
        <dbReference type="ARBA" id="ARBA00066584"/>
    </source>
</evidence>
<dbReference type="RefSeq" id="WP_034425562.1">
    <property type="nucleotide sequence ID" value="NZ_CP045798.1"/>
</dbReference>
<dbReference type="KEGG" id="tfr:BR63_01835"/>
<evidence type="ECO:0000256" key="7">
    <source>
        <dbReference type="ARBA" id="ARBA00075624"/>
    </source>
</evidence>
<dbReference type="GO" id="GO:0047001">
    <property type="term" value="F:2-dehydro-3-deoxy-D-gluconate 5-dehydrogenase activity"/>
    <property type="evidence" value="ECO:0007669"/>
    <property type="project" value="UniProtKB-EC"/>
</dbReference>
<comment type="catalytic activity">
    <reaction evidence="4">
        <text>2-dehydro-3-deoxy-D-gluconate + NAD(+) = 3-deoxy-D-glycero-2,5-hexodiulosonate + NADH + H(+)</text>
        <dbReference type="Rhea" id="RHEA:24232"/>
        <dbReference type="ChEBI" id="CHEBI:15378"/>
        <dbReference type="ChEBI" id="CHEBI:29071"/>
        <dbReference type="ChEBI" id="CHEBI:57540"/>
        <dbReference type="ChEBI" id="CHEBI:57945"/>
        <dbReference type="ChEBI" id="CHEBI:57990"/>
        <dbReference type="EC" id="1.1.1.127"/>
    </reaction>
</comment>
<dbReference type="SUPFAM" id="SSF51735">
    <property type="entry name" value="NAD(P)-binding Rossmann-fold domains"/>
    <property type="match status" value="1"/>
</dbReference>
<reference evidence="10 11" key="1">
    <citation type="journal article" date="2019" name="Front. Microbiol.">
        <title>Thermoanaerosceptrum fracticalcis gen. nov. sp. nov., a Novel Fumarate-Fermenting Microorganism From a Deep Fractured Carbonate Aquifer of the US Great Basin.</title>
        <authorList>
            <person name="Hamilton-Brehm S.D."/>
            <person name="Stewart L.E."/>
            <person name="Zavarin M."/>
            <person name="Caldwell M."/>
            <person name="Lawson P.A."/>
            <person name="Onstott T.C."/>
            <person name="Grzymski J."/>
            <person name="Neveux I."/>
            <person name="Lollar B.S."/>
            <person name="Russell C.E."/>
            <person name="Moser D.P."/>
        </authorList>
    </citation>
    <scope>NUCLEOTIDE SEQUENCE [LARGE SCALE GENOMIC DNA]</scope>
    <source>
        <strain evidence="10 11">DRI-13</strain>
    </source>
</reference>
<dbReference type="PANTHER" id="PTHR42760:SF5">
    <property type="entry name" value="2-DEHYDRO-3-DEOXY-D-GLUCONATE 5-DEHYDROGENASE"/>
    <property type="match status" value="1"/>
</dbReference>
<evidence type="ECO:0000256" key="1">
    <source>
        <dbReference type="ARBA" id="ARBA00006484"/>
    </source>
</evidence>
<dbReference type="CDD" id="cd05347">
    <property type="entry name" value="Ga5DH-like_SDR_c"/>
    <property type="match status" value="1"/>
</dbReference>
<dbReference type="GO" id="GO:0008678">
    <property type="term" value="F:2-deoxy-D-gluconate 3-dehydrogenase activity"/>
    <property type="evidence" value="ECO:0007669"/>
    <property type="project" value="InterPro"/>
</dbReference>
<sequence>MILEQFSLKGKVAIVTGASRGLGQGMAVGLAEAGADIVGVASGDMTSTQKEVEAVGRRFVPVPADLRETTKVIPGIIEKTIENFGKIDILVNNAGIIRRQPTLEFSEEYWDEVMNINLKSAFFLAQAVANQFIKQGTGGKIINIASLLSFQGGILVPSYAASKHGIAGITKTMCNEWAKYNINVNAIAPGYMATDNTAPIRADEKRNQSIQERIPAGRWGNTRDLNGAVVFLASSASEYMHGHVLCVDGGWLAR</sequence>
<dbReference type="InterPro" id="IPR020904">
    <property type="entry name" value="Sc_DH/Rdtase_CS"/>
</dbReference>
<dbReference type="PRINTS" id="PR00081">
    <property type="entry name" value="GDHRDH"/>
</dbReference>
<evidence type="ECO:0000256" key="9">
    <source>
        <dbReference type="RuleBase" id="RU000363"/>
    </source>
</evidence>
<keyword evidence="3" id="KW-0520">NAD</keyword>
<dbReference type="PROSITE" id="PS00061">
    <property type="entry name" value="ADH_SHORT"/>
    <property type="match status" value="1"/>
</dbReference>
<accession>A0A7G6DZB6</accession>
<comment type="similarity">
    <text evidence="1 9">Belongs to the short-chain dehydrogenases/reductases (SDR) family.</text>
</comment>
<dbReference type="NCBIfam" id="TIGR01832">
    <property type="entry name" value="kduD"/>
    <property type="match status" value="1"/>
</dbReference>
<dbReference type="Proteomes" id="UP000515847">
    <property type="component" value="Chromosome"/>
</dbReference>
<evidence type="ECO:0000313" key="10">
    <source>
        <dbReference type="EMBL" id="QNB45170.1"/>
    </source>
</evidence>
<evidence type="ECO:0000256" key="6">
    <source>
        <dbReference type="ARBA" id="ARBA00071389"/>
    </source>
</evidence>
<keyword evidence="11" id="KW-1185">Reference proteome</keyword>
<evidence type="ECO:0000313" key="11">
    <source>
        <dbReference type="Proteomes" id="UP000515847"/>
    </source>
</evidence>
<evidence type="ECO:0000256" key="8">
    <source>
        <dbReference type="ARBA" id="ARBA00079135"/>
    </source>
</evidence>
<name>A0A7G6DZB6_THEFR</name>
<organism evidence="10 11">
    <name type="scientific">Thermanaerosceptrum fracticalcis</name>
    <dbReference type="NCBI Taxonomy" id="1712410"/>
    <lineage>
        <taxon>Bacteria</taxon>
        <taxon>Bacillati</taxon>
        <taxon>Bacillota</taxon>
        <taxon>Clostridia</taxon>
        <taxon>Eubacteriales</taxon>
        <taxon>Peptococcaceae</taxon>
        <taxon>Thermanaerosceptrum</taxon>
    </lineage>
</organism>
<dbReference type="OrthoDB" id="9803333at2"/>
<evidence type="ECO:0000256" key="3">
    <source>
        <dbReference type="ARBA" id="ARBA00023027"/>
    </source>
</evidence>
<gene>
    <name evidence="10" type="primary">kduD</name>
    <name evidence="10" type="ORF">BR63_01835</name>
</gene>
<dbReference type="InterPro" id="IPR002347">
    <property type="entry name" value="SDR_fam"/>
</dbReference>
<proteinExistence type="inferred from homology"/>
<dbReference type="EC" id="1.1.1.127" evidence="5"/>
<dbReference type="PRINTS" id="PR00080">
    <property type="entry name" value="SDRFAMILY"/>
</dbReference>
<dbReference type="PANTHER" id="PTHR42760">
    <property type="entry name" value="SHORT-CHAIN DEHYDROGENASES/REDUCTASES FAMILY MEMBER"/>
    <property type="match status" value="1"/>
</dbReference>
<dbReference type="Gene3D" id="3.40.50.720">
    <property type="entry name" value="NAD(P)-binding Rossmann-like Domain"/>
    <property type="match status" value="1"/>
</dbReference>
<dbReference type="FunFam" id="3.40.50.720:FF:000081">
    <property type="entry name" value="2-deoxy-D-gluconate 3-dehydrogenase"/>
    <property type="match status" value="1"/>
</dbReference>
<evidence type="ECO:0000256" key="2">
    <source>
        <dbReference type="ARBA" id="ARBA00023002"/>
    </source>
</evidence>
<evidence type="ECO:0000256" key="4">
    <source>
        <dbReference type="ARBA" id="ARBA00051099"/>
    </source>
</evidence>
<dbReference type="EMBL" id="CP045798">
    <property type="protein sequence ID" value="QNB45170.1"/>
    <property type="molecule type" value="Genomic_DNA"/>
</dbReference>
<dbReference type="Pfam" id="PF00106">
    <property type="entry name" value="adh_short"/>
    <property type="match status" value="1"/>
</dbReference>
<protein>
    <recommendedName>
        <fullName evidence="6">2-dehydro-3-deoxy-D-gluconate 5-dehydrogenase</fullName>
        <ecNumber evidence="5">1.1.1.127</ecNumber>
    </recommendedName>
    <alternativeName>
        <fullName evidence="7">2-keto-3-deoxygluconate 5-dehydrogenase</fullName>
    </alternativeName>
    <alternativeName>
        <fullName evidence="8">2-keto-3-deoxygluconate oxidoreductase</fullName>
    </alternativeName>
</protein>
<dbReference type="InterPro" id="IPR036291">
    <property type="entry name" value="NAD(P)-bd_dom_sf"/>
</dbReference>
<dbReference type="GO" id="GO:0051287">
    <property type="term" value="F:NAD binding"/>
    <property type="evidence" value="ECO:0007669"/>
    <property type="project" value="InterPro"/>
</dbReference>
<keyword evidence="2 10" id="KW-0560">Oxidoreductase</keyword>